<protein>
    <submittedName>
        <fullName evidence="6">TetR/AcrR family transcriptional regulator</fullName>
    </submittedName>
</protein>
<gene>
    <name evidence="6" type="ORF">M3P21_20805</name>
</gene>
<accession>A0ABT0Q7X0</accession>
<keyword evidence="3" id="KW-0804">Transcription</keyword>
<name>A0ABT0Q7X0_9RHOB</name>
<dbReference type="SUPFAM" id="SSF46689">
    <property type="entry name" value="Homeodomain-like"/>
    <property type="match status" value="1"/>
</dbReference>
<keyword evidence="1" id="KW-0805">Transcription regulation</keyword>
<keyword evidence="7" id="KW-1185">Reference proteome</keyword>
<evidence type="ECO:0000256" key="4">
    <source>
        <dbReference type="PROSITE-ProRule" id="PRU00335"/>
    </source>
</evidence>
<evidence type="ECO:0000259" key="5">
    <source>
        <dbReference type="PROSITE" id="PS50977"/>
    </source>
</evidence>
<feature type="domain" description="HTH tetR-type" evidence="5">
    <location>
        <begin position="10"/>
        <end position="70"/>
    </location>
</feature>
<evidence type="ECO:0000256" key="3">
    <source>
        <dbReference type="ARBA" id="ARBA00023163"/>
    </source>
</evidence>
<dbReference type="PROSITE" id="PS50977">
    <property type="entry name" value="HTH_TETR_2"/>
    <property type="match status" value="1"/>
</dbReference>
<organism evidence="6 7">
    <name type="scientific">Ruegeria spongiae</name>
    <dbReference type="NCBI Taxonomy" id="2942209"/>
    <lineage>
        <taxon>Bacteria</taxon>
        <taxon>Pseudomonadati</taxon>
        <taxon>Pseudomonadota</taxon>
        <taxon>Alphaproteobacteria</taxon>
        <taxon>Rhodobacterales</taxon>
        <taxon>Roseobacteraceae</taxon>
        <taxon>Ruegeria</taxon>
    </lineage>
</organism>
<dbReference type="SUPFAM" id="SSF48498">
    <property type="entry name" value="Tetracyclin repressor-like, C-terminal domain"/>
    <property type="match status" value="1"/>
</dbReference>
<keyword evidence="2 4" id="KW-0238">DNA-binding</keyword>
<dbReference type="Gene3D" id="1.10.357.10">
    <property type="entry name" value="Tetracycline Repressor, domain 2"/>
    <property type="match status" value="1"/>
</dbReference>
<feature type="DNA-binding region" description="H-T-H motif" evidence="4">
    <location>
        <begin position="33"/>
        <end position="52"/>
    </location>
</feature>
<dbReference type="PRINTS" id="PR00455">
    <property type="entry name" value="HTHTETR"/>
</dbReference>
<reference evidence="6" key="1">
    <citation type="submission" date="2022-05" db="EMBL/GenBank/DDBJ databases">
        <authorList>
            <person name="Park J.-S."/>
        </authorList>
    </citation>
    <scope>NUCLEOTIDE SEQUENCE</scope>
    <source>
        <strain evidence="6">2012CJ41-6</strain>
    </source>
</reference>
<evidence type="ECO:0000313" key="6">
    <source>
        <dbReference type="EMBL" id="MCL6285961.1"/>
    </source>
</evidence>
<proteinExistence type="predicted"/>
<evidence type="ECO:0000256" key="2">
    <source>
        <dbReference type="ARBA" id="ARBA00023125"/>
    </source>
</evidence>
<dbReference type="InterPro" id="IPR001647">
    <property type="entry name" value="HTH_TetR"/>
</dbReference>
<dbReference type="EMBL" id="JAMFMB010000045">
    <property type="protein sequence ID" value="MCL6285961.1"/>
    <property type="molecule type" value="Genomic_DNA"/>
</dbReference>
<dbReference type="InterPro" id="IPR009057">
    <property type="entry name" value="Homeodomain-like_sf"/>
</dbReference>
<dbReference type="Pfam" id="PF00440">
    <property type="entry name" value="TetR_N"/>
    <property type="match status" value="1"/>
</dbReference>
<dbReference type="InterPro" id="IPR036271">
    <property type="entry name" value="Tet_transcr_reg_TetR-rel_C_sf"/>
</dbReference>
<dbReference type="PANTHER" id="PTHR47506:SF3">
    <property type="entry name" value="HTH-TYPE TRANSCRIPTIONAL REGULATOR LMRA"/>
    <property type="match status" value="1"/>
</dbReference>
<sequence length="201" mass="22563">MLTAVDTKSSKVRDRIMHTAYRLFSSRGVSQVGIDTILAESGAAKASLYKHFKSKEDLVLAFLEMREDLWTRGWLEAGVREATDDPDGRLLAVFDVFDTWFRRRDFEGCAFVNVLLESEVNSPVHRAAARHLATIRHFLRGLAQDAGLERPKEFAEVWHFLMKGSIVSAFEGERLSAVRARGAGESILENWPRVAKRAGAA</sequence>
<comment type="caution">
    <text evidence="6">The sequence shown here is derived from an EMBL/GenBank/DDBJ whole genome shotgun (WGS) entry which is preliminary data.</text>
</comment>
<dbReference type="RefSeq" id="WP_249713252.1">
    <property type="nucleotide sequence ID" value="NZ_JAMFMB010000045.1"/>
</dbReference>
<dbReference type="PANTHER" id="PTHR47506">
    <property type="entry name" value="TRANSCRIPTIONAL REGULATORY PROTEIN"/>
    <property type="match status" value="1"/>
</dbReference>
<evidence type="ECO:0000313" key="7">
    <source>
        <dbReference type="Proteomes" id="UP001203880"/>
    </source>
</evidence>
<dbReference type="Proteomes" id="UP001203880">
    <property type="component" value="Unassembled WGS sequence"/>
</dbReference>
<evidence type="ECO:0000256" key="1">
    <source>
        <dbReference type="ARBA" id="ARBA00023015"/>
    </source>
</evidence>